<dbReference type="PROSITE" id="PS50800">
    <property type="entry name" value="SAP"/>
    <property type="match status" value="1"/>
</dbReference>
<evidence type="ECO:0000256" key="8">
    <source>
        <dbReference type="ARBA" id="ARBA00022837"/>
    </source>
</evidence>
<keyword evidence="5 15" id="KW-0107">Calcium channel</keyword>
<evidence type="ECO:0000313" key="19">
    <source>
        <dbReference type="EMBL" id="KMY97942.1"/>
    </source>
</evidence>
<dbReference type="InterPro" id="IPR003034">
    <property type="entry name" value="SAP_dom"/>
</dbReference>
<dbReference type="SUPFAM" id="SSF68906">
    <property type="entry name" value="SAP domain"/>
    <property type="match status" value="1"/>
</dbReference>
<feature type="coiled-coil region" evidence="16">
    <location>
        <begin position="275"/>
        <end position="302"/>
    </location>
</feature>
<dbReference type="GO" id="GO:0051560">
    <property type="term" value="P:mitochondrial calcium ion homeostasis"/>
    <property type="evidence" value="ECO:0007669"/>
    <property type="project" value="UniProtKB-UniRule"/>
</dbReference>
<feature type="transmembrane region" description="Helical" evidence="15">
    <location>
        <begin position="341"/>
        <end position="359"/>
    </location>
</feature>
<comment type="domain">
    <text evidence="15">The selectivity filter, in which calcium ions are arranged in single file, is composed of two acidic rings separated by one helical turn along the central axis of the channel pore.</text>
</comment>
<dbReference type="PANTHER" id="PTHR13462">
    <property type="entry name" value="CALCIUM UNIPORTER PROTEIN, MITOCHONDRIAL"/>
    <property type="match status" value="1"/>
</dbReference>
<reference evidence="19" key="3">
    <citation type="submission" date="2015-04" db="EMBL/GenBank/DDBJ databases">
        <authorList>
            <consortium name="FlyBase"/>
        </authorList>
    </citation>
    <scope>NUCLEOTIDE SEQUENCE</scope>
    <source>
        <strain evidence="19">W501</strain>
    </source>
</reference>
<evidence type="ECO:0000259" key="18">
    <source>
        <dbReference type="PROSITE" id="PS50800"/>
    </source>
</evidence>
<accession>A0A0J9RQG4</accession>
<dbReference type="Pfam" id="PF04678">
    <property type="entry name" value="MCU"/>
    <property type="match status" value="1"/>
</dbReference>
<dbReference type="EMBL" id="CM002912">
    <property type="protein sequence ID" value="KMY97942.1"/>
    <property type="molecule type" value="Genomic_DNA"/>
</dbReference>
<evidence type="ECO:0000256" key="11">
    <source>
        <dbReference type="ARBA" id="ARBA00023128"/>
    </source>
</evidence>
<evidence type="ECO:0000256" key="12">
    <source>
        <dbReference type="ARBA" id="ARBA00023136"/>
    </source>
</evidence>
<feature type="region of interest" description="Disordered" evidence="17">
    <location>
        <begin position="421"/>
        <end position="440"/>
    </location>
</feature>
<evidence type="ECO:0000256" key="3">
    <source>
        <dbReference type="ARBA" id="ARBA00022448"/>
    </source>
</evidence>
<dbReference type="Pfam" id="PF02037">
    <property type="entry name" value="SAP"/>
    <property type="match status" value="1"/>
</dbReference>
<comment type="catalytic activity">
    <reaction evidence="14">
        <text>Ca(2+)(in) = Ca(2+)(out)</text>
        <dbReference type="Rhea" id="RHEA:29671"/>
        <dbReference type="ChEBI" id="CHEBI:29108"/>
    </reaction>
</comment>
<proteinExistence type="inferred from homology"/>
<evidence type="ECO:0000256" key="13">
    <source>
        <dbReference type="ARBA" id="ARBA00023303"/>
    </source>
</evidence>
<organism evidence="19">
    <name type="scientific">Drosophila simulans</name>
    <name type="common">Fruit fly</name>
    <dbReference type="NCBI Taxonomy" id="7240"/>
    <lineage>
        <taxon>Eukaryota</taxon>
        <taxon>Metazoa</taxon>
        <taxon>Ecdysozoa</taxon>
        <taxon>Arthropoda</taxon>
        <taxon>Hexapoda</taxon>
        <taxon>Insecta</taxon>
        <taxon>Pterygota</taxon>
        <taxon>Neoptera</taxon>
        <taxon>Endopterygota</taxon>
        <taxon>Diptera</taxon>
        <taxon>Brachycera</taxon>
        <taxon>Muscomorpha</taxon>
        <taxon>Ephydroidea</taxon>
        <taxon>Drosophilidae</taxon>
        <taxon>Drosophila</taxon>
        <taxon>Sophophora</taxon>
    </lineage>
</organism>
<dbReference type="OrthoDB" id="278338at2759"/>
<keyword evidence="6 15" id="KW-0812">Transmembrane</keyword>
<dbReference type="GO" id="GO:0036444">
    <property type="term" value="P:calcium import into the mitochondrion"/>
    <property type="evidence" value="ECO:0007669"/>
    <property type="project" value="TreeGrafter"/>
</dbReference>
<dbReference type="AlphaFoldDB" id="A0A0J9RQG4"/>
<comment type="function">
    <text evidence="15">Mitochondrial inner membrane calcium uniporter that mediates calcium uptake into mitochondria. Mitochondrial calcium homeostasis plays key roles in cellular physiology and regulates cell bioenergetics, cytoplasmic calcium signals and activation of cell death pathways.</text>
</comment>
<evidence type="ECO:0000256" key="16">
    <source>
        <dbReference type="SAM" id="Coils"/>
    </source>
</evidence>
<keyword evidence="10 15" id="KW-0406">Ion transport</keyword>
<evidence type="ECO:0000256" key="15">
    <source>
        <dbReference type="RuleBase" id="RU367035"/>
    </source>
</evidence>
<dbReference type="GO" id="GO:0005262">
    <property type="term" value="F:calcium channel activity"/>
    <property type="evidence" value="ECO:0007669"/>
    <property type="project" value="UniProtKB-UniRule"/>
</dbReference>
<protein>
    <recommendedName>
        <fullName evidence="15">Calcium uniporter protein</fullName>
    </recommendedName>
</protein>
<name>A0A0J9RQG4_DROSI</name>
<dbReference type="InterPro" id="IPR006769">
    <property type="entry name" value="MCU_C"/>
</dbReference>
<dbReference type="Bgee" id="FBgn0185658">
    <property type="expression patterns" value="Expressed in male reproductive system and 3 other cell types or tissues"/>
</dbReference>
<evidence type="ECO:0000256" key="10">
    <source>
        <dbReference type="ARBA" id="ARBA00023065"/>
    </source>
</evidence>
<dbReference type="Proteomes" id="UP000035880">
    <property type="component" value="Chromosome 3L"/>
</dbReference>
<dbReference type="SMART" id="SM00513">
    <property type="entry name" value="SAP"/>
    <property type="match status" value="1"/>
</dbReference>
<gene>
    <name evidence="19" type="primary">Dsim\GD13962</name>
    <name evidence="19" type="ORF">Dsimw501_GD13962</name>
</gene>
<keyword evidence="16" id="KW-0175">Coiled coil</keyword>
<keyword evidence="4 15" id="KW-0109">Calcium transport</keyword>
<dbReference type="PANTHER" id="PTHR13462:SF10">
    <property type="entry name" value="CALCIUM UNIPORTER PROTEIN, MITOCHONDRIAL"/>
    <property type="match status" value="1"/>
</dbReference>
<evidence type="ECO:0000256" key="14">
    <source>
        <dbReference type="ARBA" id="ARBA00036634"/>
    </source>
</evidence>
<keyword evidence="9 15" id="KW-1133">Transmembrane helix</keyword>
<evidence type="ECO:0000256" key="6">
    <source>
        <dbReference type="ARBA" id="ARBA00022692"/>
    </source>
</evidence>
<keyword evidence="13 15" id="KW-0407">Ion channel</keyword>
<evidence type="ECO:0000256" key="1">
    <source>
        <dbReference type="ARBA" id="ARBA00004448"/>
    </source>
</evidence>
<dbReference type="GO" id="GO:1990246">
    <property type="term" value="C:uniplex complex"/>
    <property type="evidence" value="ECO:0007669"/>
    <property type="project" value="TreeGrafter"/>
</dbReference>
<keyword evidence="11 15" id="KW-0496">Mitochondrion</keyword>
<dbReference type="GO" id="GO:0015292">
    <property type="term" value="F:uniporter activity"/>
    <property type="evidence" value="ECO:0007669"/>
    <property type="project" value="UniProtKB-UniRule"/>
</dbReference>
<keyword evidence="8 15" id="KW-0106">Calcium</keyword>
<evidence type="ECO:0000256" key="7">
    <source>
        <dbReference type="ARBA" id="ARBA00022792"/>
    </source>
</evidence>
<feature type="transmembrane region" description="Helical" evidence="15">
    <location>
        <begin position="309"/>
        <end position="329"/>
    </location>
</feature>
<reference evidence="19" key="1">
    <citation type="journal article" date="2013" name="Genome Res.">
        <title>A second-generation assembly of the Drosophila simulans genome provides new insights into patterns of lineage-specific divergence.</title>
        <authorList>
            <person name="Hu T.T."/>
            <person name="Eisen M.B."/>
            <person name="Thornton K.R."/>
            <person name="Andolfatto P."/>
        </authorList>
    </citation>
    <scope>NUCLEOTIDE SEQUENCE [LARGE SCALE GENOMIC DNA]</scope>
    <source>
        <strain evidence="19">W501</strain>
    </source>
</reference>
<evidence type="ECO:0000256" key="4">
    <source>
        <dbReference type="ARBA" id="ARBA00022568"/>
    </source>
</evidence>
<comment type="subcellular location">
    <subcellularLocation>
        <location evidence="1 15">Mitochondrion inner membrane</location>
        <topology evidence="1 15">Multi-pass membrane protein</topology>
    </subcellularLocation>
</comment>
<evidence type="ECO:0000256" key="2">
    <source>
        <dbReference type="ARBA" id="ARBA00005653"/>
    </source>
</evidence>
<evidence type="ECO:0000256" key="9">
    <source>
        <dbReference type="ARBA" id="ARBA00022989"/>
    </source>
</evidence>
<evidence type="ECO:0000256" key="17">
    <source>
        <dbReference type="SAM" id="MobiDB-lite"/>
    </source>
</evidence>
<dbReference type="InterPro" id="IPR036361">
    <property type="entry name" value="SAP_dom_sf"/>
</dbReference>
<keyword evidence="7 15" id="KW-0999">Mitochondrion inner membrane</keyword>
<keyword evidence="12 15" id="KW-0472">Membrane</keyword>
<evidence type="ECO:0000256" key="5">
    <source>
        <dbReference type="ARBA" id="ARBA00022673"/>
    </source>
</evidence>
<sequence length="440" mass="50408">MSRNRAAMVSAFRLFLRPATTTHRSLALRLAPGTTFALHLRPCHELQQHRSFASTTEDGETDKHKKPTTGDITRLTLAELRTRLKALGLSAAGRKQVLVERLTRSTTCSATTLPRTTGSNLSPEVFIGELVNNSNTTSAPKNTVQQNEDIYVEYVNGMPHMTVRLPSRNELCQFALKPISHNVGDLLAMLRAEDRGIDRAAVINKHGVRIASSCTIESLLDDSFSIQINNRTLDVNPPKRDKVTLESMDKVGDVRKVIAQLYEAFNVGEYQLEKSNQLAKELETLRYELEPLEEKKLELSKKAARRTNFMTWMGLGLMSVQFGILARLTWWEYSWDIMEPVTYFVTYGTTMAMYAYYCVTKREYMMEDVKNREFSLSLYRNAKKVQFDVEHYNELKRKSAELEYNLRRINDPLNMQLPSHLVRTQENTPPTLTEEKAERK</sequence>
<dbReference type="Gene3D" id="1.10.720.30">
    <property type="entry name" value="SAP domain"/>
    <property type="match status" value="1"/>
</dbReference>
<reference evidence="19" key="2">
    <citation type="submission" date="2014-06" db="EMBL/GenBank/DDBJ databases">
        <authorList>
            <person name="Hu T."/>
            <person name="Eisen M.B."/>
            <person name="Thornton K.R."/>
            <person name="Andolfatto P."/>
        </authorList>
    </citation>
    <scope>NUCLEOTIDE SEQUENCE</scope>
    <source>
        <strain evidence="19">W501</strain>
    </source>
</reference>
<keyword evidence="3 15" id="KW-0813">Transport</keyword>
<feature type="compositionally biased region" description="Polar residues" evidence="17">
    <location>
        <begin position="422"/>
        <end position="431"/>
    </location>
</feature>
<dbReference type="InterPro" id="IPR039055">
    <property type="entry name" value="MCU_fam"/>
</dbReference>
<feature type="domain" description="SAP" evidence="18">
    <location>
        <begin position="72"/>
        <end position="106"/>
    </location>
</feature>
<comment type="similarity">
    <text evidence="2 15">Belongs to the MCU (TC 1.A.77) family.</text>
</comment>